<keyword evidence="6" id="KW-1185">Reference proteome</keyword>
<evidence type="ECO:0000256" key="2">
    <source>
        <dbReference type="ARBA" id="ARBA00022723"/>
    </source>
</evidence>
<evidence type="ECO:0000313" key="5">
    <source>
        <dbReference type="EMBL" id="KAL0952767.1"/>
    </source>
</evidence>
<dbReference type="EMBL" id="JASNQZ010000010">
    <property type="protein sequence ID" value="KAL0952767.1"/>
    <property type="molecule type" value="Genomic_DNA"/>
</dbReference>
<evidence type="ECO:0000256" key="3">
    <source>
        <dbReference type="ARBA" id="ARBA00022801"/>
    </source>
</evidence>
<evidence type="ECO:0000259" key="4">
    <source>
        <dbReference type="Pfam" id="PF01975"/>
    </source>
</evidence>
<dbReference type="PANTHER" id="PTHR30457">
    <property type="entry name" value="5'-NUCLEOTIDASE SURE"/>
    <property type="match status" value="1"/>
</dbReference>
<accession>A0ABR3JB14</accession>
<protein>
    <recommendedName>
        <fullName evidence="4">Survival protein SurE-like phosphatase/nucleotidase domain-containing protein</fullName>
    </recommendedName>
</protein>
<comment type="caution">
    <text evidence="5">The sequence shown here is derived from an EMBL/GenBank/DDBJ whole genome shotgun (WGS) entry which is preliminary data.</text>
</comment>
<comment type="similarity">
    <text evidence="1">Belongs to the SurE nucleotidase family.</text>
</comment>
<organism evidence="5 6">
    <name type="scientific">Hohenbuehelia grisea</name>
    <dbReference type="NCBI Taxonomy" id="104357"/>
    <lineage>
        <taxon>Eukaryota</taxon>
        <taxon>Fungi</taxon>
        <taxon>Dikarya</taxon>
        <taxon>Basidiomycota</taxon>
        <taxon>Agaricomycotina</taxon>
        <taxon>Agaricomycetes</taxon>
        <taxon>Agaricomycetidae</taxon>
        <taxon>Agaricales</taxon>
        <taxon>Pleurotineae</taxon>
        <taxon>Pleurotaceae</taxon>
        <taxon>Hohenbuehelia</taxon>
    </lineage>
</organism>
<evidence type="ECO:0000313" key="6">
    <source>
        <dbReference type="Proteomes" id="UP001556367"/>
    </source>
</evidence>
<dbReference type="InterPro" id="IPR030048">
    <property type="entry name" value="SurE"/>
</dbReference>
<dbReference type="InterPro" id="IPR002828">
    <property type="entry name" value="SurE-like_Pase/nucleotidase"/>
</dbReference>
<dbReference type="InterPro" id="IPR036523">
    <property type="entry name" value="SurE-like_sf"/>
</dbReference>
<dbReference type="PANTHER" id="PTHR30457:SF0">
    <property type="entry name" value="PHOSPHATASE, PUTATIVE (AFU_ORTHOLOGUE AFUA_4G01070)-RELATED"/>
    <property type="match status" value="1"/>
</dbReference>
<proteinExistence type="inferred from homology"/>
<dbReference type="SUPFAM" id="SSF64167">
    <property type="entry name" value="SurE-like"/>
    <property type="match status" value="1"/>
</dbReference>
<dbReference type="Gene3D" id="3.40.1210.10">
    <property type="entry name" value="Survival protein SurE-like phosphatase/nucleotidase"/>
    <property type="match status" value="1"/>
</dbReference>
<name>A0ABR3JB14_9AGAR</name>
<keyword evidence="2" id="KW-0479">Metal-binding</keyword>
<reference evidence="6" key="1">
    <citation type="submission" date="2024-06" db="EMBL/GenBank/DDBJ databases">
        <title>Multi-omics analyses provide insights into the biosynthesis of the anticancer antibiotic pleurotin in Hohenbuehelia grisea.</title>
        <authorList>
            <person name="Weaver J.A."/>
            <person name="Alberti F."/>
        </authorList>
    </citation>
    <scope>NUCLEOTIDE SEQUENCE [LARGE SCALE GENOMIC DNA]</scope>
    <source>
        <strain evidence="6">T-177</strain>
    </source>
</reference>
<keyword evidence="3" id="KW-0378">Hydrolase</keyword>
<feature type="domain" description="Survival protein SurE-like phosphatase/nucleotidase" evidence="4">
    <location>
        <begin position="42"/>
        <end position="260"/>
    </location>
</feature>
<evidence type="ECO:0000256" key="1">
    <source>
        <dbReference type="ARBA" id="ARBA00011062"/>
    </source>
</evidence>
<gene>
    <name evidence="5" type="ORF">HGRIS_006995</name>
</gene>
<dbReference type="Proteomes" id="UP001556367">
    <property type="component" value="Unassembled WGS sequence"/>
</dbReference>
<dbReference type="Pfam" id="PF01975">
    <property type="entry name" value="SurE"/>
    <property type="match status" value="1"/>
</dbReference>
<sequence length="323" mass="33163">MYKACITTRVSSASFDTEMLFASSLVTFTILVAQVHGQGAKIVLTGDDGWATAQVRAQNDALKSRGFNVILSCTAINRSGTGSSTATPTTLTTPCEFNTCPVGSPATGFNASDTRLNYVNAFPADSAKFGIQTLSPKIFGSPPDFVVSGPNIGSNLGSTVMISGTVGAASEAALEGIPSVAFSGASGSQVSYTTLQSDPNASSTTTARIYANLTAHFAQVLVASGAPILPRGISVNVNFPSTSSCQSESSFRWVFTRILANSRATDVTTCGTNHLPVESDVVRGSGCSVSVSVFNASTKADVDAATQGVVLRKLAALPLSCVS</sequence>